<sequence>MNLNTLLDLAIMIFAGMFCGRMAKHVHLPNVTGYLVAGLLIGPSVFGLLSEDFLTTINIISDVALGFIAFSIGNEFKMSYFKRVGVAPIVIACLESLFAVVFVVLGLLIARQPLPFSLVLGAIAAATAPAATIMVIKQYRAKGPVTETLLSVVAIDDATALILFSLAVAVAQGLTDAGASFGASLLSPLREIGGAIVVGAALGFIFLLPLRFFKKAGNRLSLIVAFVFAGIGIATLFDLSSLLLCMAMGAVVANFSPDVTQIMDICDGVTPPIFLLFFVASGADLKLSVLPTVGLIGVIYIVLRVAGKAFGASLGGIVCKCDKNVKKYLGPCLLPQAGVAIGLSLAAGKIVPHFAPQIRAVILCGTLIYELIGPAVTKLSLKKAGEITTN</sequence>
<dbReference type="Proteomes" id="UP001491552">
    <property type="component" value="Unassembled WGS sequence"/>
</dbReference>
<feature type="transmembrane region" description="Helical" evidence="5">
    <location>
        <begin position="222"/>
        <end position="253"/>
    </location>
</feature>
<dbReference type="PANTHER" id="PTHR43021:SF2">
    <property type="entry name" value="CATION_H+ EXCHANGER DOMAIN-CONTAINING PROTEIN"/>
    <property type="match status" value="1"/>
</dbReference>
<dbReference type="RefSeq" id="WP_349134849.1">
    <property type="nucleotide sequence ID" value="NZ_JBBMFF010000127.1"/>
</dbReference>
<feature type="transmembrane region" description="Helical" evidence="5">
    <location>
        <begin position="31"/>
        <end position="49"/>
    </location>
</feature>
<dbReference type="Pfam" id="PF00999">
    <property type="entry name" value="Na_H_Exchanger"/>
    <property type="match status" value="1"/>
</dbReference>
<evidence type="ECO:0000259" key="6">
    <source>
        <dbReference type="Pfam" id="PF00999"/>
    </source>
</evidence>
<protein>
    <submittedName>
        <fullName evidence="7">Cation:proton antiporter</fullName>
    </submittedName>
</protein>
<feature type="domain" description="Cation/H+ exchanger transmembrane" evidence="6">
    <location>
        <begin position="13"/>
        <end position="372"/>
    </location>
</feature>
<name>A0ABV1G417_9FIRM</name>
<accession>A0ABV1G417</accession>
<evidence type="ECO:0000256" key="4">
    <source>
        <dbReference type="ARBA" id="ARBA00023136"/>
    </source>
</evidence>
<dbReference type="InterPro" id="IPR006153">
    <property type="entry name" value="Cation/H_exchanger_TM"/>
</dbReference>
<reference evidence="7 8" key="1">
    <citation type="submission" date="2024-03" db="EMBL/GenBank/DDBJ databases">
        <title>Human intestinal bacterial collection.</title>
        <authorList>
            <person name="Pauvert C."/>
            <person name="Hitch T.C.A."/>
            <person name="Clavel T."/>
        </authorList>
    </citation>
    <scope>NUCLEOTIDE SEQUENCE [LARGE SCALE GENOMIC DNA]</scope>
    <source>
        <strain evidence="7 8">CLA-AA-H192</strain>
    </source>
</reference>
<evidence type="ECO:0000256" key="2">
    <source>
        <dbReference type="ARBA" id="ARBA00022692"/>
    </source>
</evidence>
<evidence type="ECO:0000256" key="1">
    <source>
        <dbReference type="ARBA" id="ARBA00004141"/>
    </source>
</evidence>
<keyword evidence="4 5" id="KW-0472">Membrane</keyword>
<dbReference type="EMBL" id="JBBMFF010000127">
    <property type="protein sequence ID" value="MEQ2510143.1"/>
    <property type="molecule type" value="Genomic_DNA"/>
</dbReference>
<feature type="transmembrane region" description="Helical" evidence="5">
    <location>
        <begin position="116"/>
        <end position="136"/>
    </location>
</feature>
<feature type="transmembrane region" description="Helical" evidence="5">
    <location>
        <begin position="192"/>
        <end position="210"/>
    </location>
</feature>
<feature type="transmembrane region" description="Helical" evidence="5">
    <location>
        <begin position="55"/>
        <end position="73"/>
    </location>
</feature>
<keyword evidence="8" id="KW-1185">Reference proteome</keyword>
<dbReference type="InterPro" id="IPR038770">
    <property type="entry name" value="Na+/solute_symporter_sf"/>
</dbReference>
<dbReference type="Gene3D" id="1.20.1530.20">
    <property type="match status" value="1"/>
</dbReference>
<evidence type="ECO:0000256" key="3">
    <source>
        <dbReference type="ARBA" id="ARBA00022989"/>
    </source>
</evidence>
<proteinExistence type="predicted"/>
<comment type="caution">
    <text evidence="7">The sequence shown here is derived from an EMBL/GenBank/DDBJ whole genome shotgun (WGS) entry which is preliminary data.</text>
</comment>
<dbReference type="PANTHER" id="PTHR43021">
    <property type="entry name" value="NA(+)/H(+) ANTIPORTER-RELATED"/>
    <property type="match status" value="1"/>
</dbReference>
<evidence type="ECO:0000313" key="8">
    <source>
        <dbReference type="Proteomes" id="UP001491552"/>
    </source>
</evidence>
<evidence type="ECO:0000256" key="5">
    <source>
        <dbReference type="SAM" id="Phobius"/>
    </source>
</evidence>
<feature type="transmembrane region" description="Helical" evidence="5">
    <location>
        <begin position="85"/>
        <end position="110"/>
    </location>
</feature>
<comment type="subcellular location">
    <subcellularLocation>
        <location evidence="1">Membrane</location>
        <topology evidence="1">Multi-pass membrane protein</topology>
    </subcellularLocation>
</comment>
<keyword evidence="3 5" id="KW-1133">Transmembrane helix</keyword>
<organism evidence="7 8">
    <name type="scientific">Faecousia intestinalis</name>
    <dbReference type="NCBI Taxonomy" id="3133167"/>
    <lineage>
        <taxon>Bacteria</taxon>
        <taxon>Bacillati</taxon>
        <taxon>Bacillota</taxon>
        <taxon>Clostridia</taxon>
        <taxon>Eubacteriales</taxon>
        <taxon>Oscillospiraceae</taxon>
        <taxon>Faecousia</taxon>
    </lineage>
</organism>
<feature type="transmembrane region" description="Helical" evidence="5">
    <location>
        <begin position="148"/>
        <end position="172"/>
    </location>
</feature>
<keyword evidence="2 5" id="KW-0812">Transmembrane</keyword>
<gene>
    <name evidence="7" type="ORF">WMO66_02585</name>
</gene>
<evidence type="ECO:0000313" key="7">
    <source>
        <dbReference type="EMBL" id="MEQ2510143.1"/>
    </source>
</evidence>